<keyword evidence="8 15" id="KW-0408">Iron</keyword>
<keyword evidence="7 15" id="KW-0560">Oxidoreductase</keyword>
<reference evidence="20" key="1">
    <citation type="journal article" date="2017" name="J. Phycol.">
        <title>Analysis of chloroplast genomes and a supermatrix inform reclassification of the Rhodomelaceae (Rhodophyta).</title>
        <authorList>
            <person name="Diaz-Tapia P."/>
            <person name="Maggs C.A."/>
            <person name="West J.A."/>
            <person name="Verbruggen H."/>
        </authorList>
    </citation>
    <scope>NUCLEOTIDE SEQUENCE</scope>
    <source>
        <strain evidence="20">PD1509</strain>
    </source>
</reference>
<evidence type="ECO:0000256" key="6">
    <source>
        <dbReference type="ARBA" id="ARBA00022723"/>
    </source>
</evidence>
<keyword evidence="10 19" id="KW-1015">Disulfide bond</keyword>
<comment type="cofactor">
    <cofactor evidence="15 17">
        <name>[4Fe-4S] cluster</name>
        <dbReference type="ChEBI" id="CHEBI:49883"/>
    </cofactor>
    <text evidence="15 17">Binds 1 [4Fe-4S] cluster.</text>
</comment>
<dbReference type="InterPro" id="IPR036644">
    <property type="entry name" value="FTR_bsu_sf"/>
</dbReference>
<evidence type="ECO:0000256" key="11">
    <source>
        <dbReference type="ARBA" id="ARBA00023284"/>
    </source>
</evidence>
<feature type="binding site" evidence="17">
    <location>
        <position position="77"/>
    </location>
    <ligand>
        <name>[4Fe-4S] cluster</name>
        <dbReference type="ChEBI" id="CHEBI:49883"/>
    </ligand>
</feature>
<protein>
    <recommendedName>
        <fullName evidence="4 15">Ferredoxin-thioredoxin reductase, catalytic chain</fullName>
        <shortName evidence="15">FTR-C</shortName>
        <ecNumber evidence="3 15">1.8.7.2</ecNumber>
    </recommendedName>
    <alternativeName>
        <fullName evidence="13 15">Ferredoxin-thioredoxin reductase subunit B</fullName>
    </alternativeName>
</protein>
<keyword evidence="6 15" id="KW-0479">Metal-binding</keyword>
<evidence type="ECO:0000256" key="10">
    <source>
        <dbReference type="ARBA" id="ARBA00023157"/>
    </source>
</evidence>
<sequence>MSMKELDNNMLENFEAMCKFSQAYAKRTNTFFCLDKSVTAVVIEGLSKHKSNYGAPLCPCRHYDNKTKEVSNAYWNCPCVPMRERRECHCMLFLPSSSEFASEQQTLNHDILLESCI</sequence>
<dbReference type="EC" id="1.8.7.2" evidence="3 15"/>
<dbReference type="RefSeq" id="YP_009398397.1">
    <property type="nucleotide sequence ID" value="NC_035292.1"/>
</dbReference>
<feature type="binding site" evidence="17">
    <location>
        <position position="88"/>
    </location>
    <ligand>
        <name>[4Fe-4S] cluster</name>
        <dbReference type="ChEBI" id="CHEBI:49883"/>
    </ligand>
</feature>
<evidence type="ECO:0000256" key="4">
    <source>
        <dbReference type="ARBA" id="ARBA00021195"/>
    </source>
</evidence>
<keyword evidence="5 15" id="KW-0004">4Fe-4S</keyword>
<geneLocation type="chloroplast" evidence="20"/>
<dbReference type="SUPFAM" id="SSF57662">
    <property type="entry name" value="Ferredoxin thioredoxin reductase (FTR), catalytic beta chain"/>
    <property type="match status" value="1"/>
</dbReference>
<dbReference type="PANTHER" id="PTHR35113">
    <property type="entry name" value="FERREDOXIN-THIOREDOXIN REDUCTASE CATALYTIC CHAIN, CHLOROPLASTIC"/>
    <property type="match status" value="1"/>
</dbReference>
<evidence type="ECO:0000256" key="1">
    <source>
        <dbReference type="ARBA" id="ARBA00003945"/>
    </source>
</evidence>
<dbReference type="FunFam" id="3.90.460.10:FF:000001">
    <property type="entry name" value="Ferredoxin-thioredoxin reductase, catalytic chain"/>
    <property type="match status" value="1"/>
</dbReference>
<keyword evidence="11" id="KW-0676">Redox-active center</keyword>
<keyword evidence="20" id="KW-0934">Plastid</keyword>
<dbReference type="GO" id="GO:0051539">
    <property type="term" value="F:4 iron, 4 sulfur cluster binding"/>
    <property type="evidence" value="ECO:0007669"/>
    <property type="project" value="UniProtKB-KW"/>
</dbReference>
<evidence type="ECO:0000256" key="15">
    <source>
        <dbReference type="PIRNR" id="PIRNR000260"/>
    </source>
</evidence>
<evidence type="ECO:0000256" key="8">
    <source>
        <dbReference type="ARBA" id="ARBA00023004"/>
    </source>
</evidence>
<dbReference type="GeneID" id="33360924"/>
<evidence type="ECO:0000256" key="5">
    <source>
        <dbReference type="ARBA" id="ARBA00022485"/>
    </source>
</evidence>
<dbReference type="InterPro" id="IPR004209">
    <property type="entry name" value="FTR_bsu"/>
</dbReference>
<accession>A0A1Z1MNB9</accession>
<dbReference type="PANTHER" id="PTHR35113:SF1">
    <property type="entry name" value="FERREDOXIN-THIOREDOXIN REDUCTASE CATALYTIC CHAIN, CHLOROPLASTIC"/>
    <property type="match status" value="1"/>
</dbReference>
<keyword evidence="9 15" id="KW-0411">Iron-sulfur</keyword>
<dbReference type="Pfam" id="PF02943">
    <property type="entry name" value="FeThRed_B"/>
    <property type="match status" value="1"/>
</dbReference>
<dbReference type="PIRSF" id="PIRSF000260">
    <property type="entry name" value="FTRc"/>
    <property type="match status" value="1"/>
</dbReference>
<feature type="site" description="Increases the nucleophilicity of the active site Cys" evidence="18">
    <location>
        <position position="89"/>
    </location>
</feature>
<gene>
    <name evidence="20" type="primary">ftrB</name>
</gene>
<comment type="function">
    <text evidence="1 15">Catalytic subunit of the ferredoxin-thioredoxin reductase (FTR), which catalyzes the two-electron reduction of thioredoxins by the electrons provided by reduced ferredoxin.</text>
</comment>
<comment type="subunit">
    <text evidence="12 15">Heterodimer of subunit A (variable subunit) and subunit B (catalytic subunit). Heterodimeric FTR forms a complex with ferredoxin and thioredoxin.</text>
</comment>
<dbReference type="GO" id="GO:0016730">
    <property type="term" value="F:oxidoreductase activity, acting on iron-sulfur proteins as donors"/>
    <property type="evidence" value="ECO:0007669"/>
    <property type="project" value="InterPro"/>
</dbReference>
<dbReference type="Gene3D" id="3.90.460.10">
    <property type="entry name" value="Ferredoxin thioredoxin reductase catalytic beta subunit"/>
    <property type="match status" value="1"/>
</dbReference>
<feature type="binding site" evidence="17">
    <location>
        <position position="79"/>
    </location>
    <ligand>
        <name>[4Fe-4S] cluster</name>
        <dbReference type="ChEBI" id="CHEBI:49883"/>
    </ligand>
</feature>
<evidence type="ECO:0000256" key="19">
    <source>
        <dbReference type="PIRSR" id="PIRSR000260-4"/>
    </source>
</evidence>
<organism evidence="20">
    <name type="scientific">Lophocladia kuetzingii</name>
    <dbReference type="NCBI Taxonomy" id="675577"/>
    <lineage>
        <taxon>Eukaryota</taxon>
        <taxon>Rhodophyta</taxon>
        <taxon>Florideophyceae</taxon>
        <taxon>Rhodymeniophycidae</taxon>
        <taxon>Ceramiales</taxon>
        <taxon>Rhodomelaceae</taxon>
        <taxon>Lophothalieae</taxon>
        <taxon>Lophocladia</taxon>
    </lineage>
</organism>
<dbReference type="GO" id="GO:0046872">
    <property type="term" value="F:metal ion binding"/>
    <property type="evidence" value="ECO:0007669"/>
    <property type="project" value="UniProtKB-KW"/>
</dbReference>
<comment type="catalytic activity">
    <reaction evidence="14 15">
        <text>[thioredoxin]-disulfide + 2 reduced [2Fe-2S]-[ferredoxin] + 2 H(+) = [thioredoxin]-dithiol + 2 oxidized [2Fe-2S]-[ferredoxin]</text>
        <dbReference type="Rhea" id="RHEA:42336"/>
        <dbReference type="Rhea" id="RHEA-COMP:10000"/>
        <dbReference type="Rhea" id="RHEA-COMP:10001"/>
        <dbReference type="Rhea" id="RHEA-COMP:10698"/>
        <dbReference type="Rhea" id="RHEA-COMP:10700"/>
        <dbReference type="ChEBI" id="CHEBI:15378"/>
        <dbReference type="ChEBI" id="CHEBI:29950"/>
        <dbReference type="ChEBI" id="CHEBI:33737"/>
        <dbReference type="ChEBI" id="CHEBI:33738"/>
        <dbReference type="ChEBI" id="CHEBI:50058"/>
        <dbReference type="EC" id="1.8.7.2"/>
    </reaction>
</comment>
<keyword evidence="20" id="KW-0150">Chloroplast</keyword>
<evidence type="ECO:0000256" key="2">
    <source>
        <dbReference type="ARBA" id="ARBA00007941"/>
    </source>
</evidence>
<evidence type="ECO:0000256" key="17">
    <source>
        <dbReference type="PIRSR" id="PIRSR000260-2"/>
    </source>
</evidence>
<feature type="binding site" evidence="17">
    <location>
        <position position="58"/>
    </location>
    <ligand>
        <name>[4Fe-4S] cluster</name>
        <dbReference type="ChEBI" id="CHEBI:49883"/>
    </ligand>
</feature>
<comment type="similarity">
    <text evidence="2 15">Belongs to the ferredoxin thioredoxin reductase beta subunit family.</text>
</comment>
<evidence type="ECO:0000256" key="14">
    <source>
        <dbReference type="ARBA" id="ARBA00048150"/>
    </source>
</evidence>
<evidence type="ECO:0000256" key="13">
    <source>
        <dbReference type="ARBA" id="ARBA00030295"/>
    </source>
</evidence>
<evidence type="ECO:0000256" key="18">
    <source>
        <dbReference type="PIRSR" id="PIRSR000260-3"/>
    </source>
</evidence>
<feature type="active site" description="Nucleophile" evidence="16">
    <location>
        <position position="60"/>
    </location>
</feature>
<dbReference type="AlphaFoldDB" id="A0A1Z1MNB9"/>
<feature type="disulfide bond" description="Redox-active" evidence="19">
    <location>
        <begin position="60"/>
        <end position="90"/>
    </location>
</feature>
<evidence type="ECO:0000256" key="9">
    <source>
        <dbReference type="ARBA" id="ARBA00023014"/>
    </source>
</evidence>
<evidence type="ECO:0000256" key="7">
    <source>
        <dbReference type="ARBA" id="ARBA00023002"/>
    </source>
</evidence>
<evidence type="ECO:0000313" key="20">
    <source>
        <dbReference type="EMBL" id="ARW67583.1"/>
    </source>
</evidence>
<name>A0A1Z1MNB9_9FLOR</name>
<proteinExistence type="inferred from homology"/>
<evidence type="ECO:0000256" key="3">
    <source>
        <dbReference type="ARBA" id="ARBA00012358"/>
    </source>
</evidence>
<dbReference type="EMBL" id="MF101448">
    <property type="protein sequence ID" value="ARW67583.1"/>
    <property type="molecule type" value="Genomic_DNA"/>
</dbReference>
<evidence type="ECO:0000256" key="12">
    <source>
        <dbReference type="ARBA" id="ARBA00026011"/>
    </source>
</evidence>
<evidence type="ECO:0000256" key="16">
    <source>
        <dbReference type="PIRSR" id="PIRSR000260-1"/>
    </source>
</evidence>
<dbReference type="InterPro" id="IPR024707">
    <property type="entry name" value="FTR_bsu_Cyanobacter"/>
</dbReference>